<reference evidence="1 2" key="1">
    <citation type="journal article" date="2019" name="Sci. Rep.">
        <title>Orb-weaving spider Araneus ventricosus genome elucidates the spidroin gene catalogue.</title>
        <authorList>
            <person name="Kono N."/>
            <person name="Nakamura H."/>
            <person name="Ohtoshi R."/>
            <person name="Moran D.A.P."/>
            <person name="Shinohara A."/>
            <person name="Yoshida Y."/>
            <person name="Fujiwara M."/>
            <person name="Mori M."/>
            <person name="Tomita M."/>
            <person name="Arakawa K."/>
        </authorList>
    </citation>
    <scope>NUCLEOTIDE SEQUENCE [LARGE SCALE GENOMIC DNA]</scope>
</reference>
<dbReference type="AlphaFoldDB" id="A0A4Y2CLZ9"/>
<name>A0A4Y2CLZ9_ARAVE</name>
<comment type="caution">
    <text evidence="1">The sequence shown here is derived from an EMBL/GenBank/DDBJ whole genome shotgun (WGS) entry which is preliminary data.</text>
</comment>
<dbReference type="OrthoDB" id="10210167at2759"/>
<organism evidence="1 2">
    <name type="scientific">Araneus ventricosus</name>
    <name type="common">Orbweaver spider</name>
    <name type="synonym">Epeira ventricosa</name>
    <dbReference type="NCBI Taxonomy" id="182803"/>
    <lineage>
        <taxon>Eukaryota</taxon>
        <taxon>Metazoa</taxon>
        <taxon>Ecdysozoa</taxon>
        <taxon>Arthropoda</taxon>
        <taxon>Chelicerata</taxon>
        <taxon>Arachnida</taxon>
        <taxon>Araneae</taxon>
        <taxon>Araneomorphae</taxon>
        <taxon>Entelegynae</taxon>
        <taxon>Araneoidea</taxon>
        <taxon>Araneidae</taxon>
        <taxon>Araneus</taxon>
    </lineage>
</organism>
<evidence type="ECO:0000313" key="1">
    <source>
        <dbReference type="EMBL" id="GBM05441.1"/>
    </source>
</evidence>
<evidence type="ECO:0000313" key="2">
    <source>
        <dbReference type="Proteomes" id="UP000499080"/>
    </source>
</evidence>
<gene>
    <name evidence="1" type="ORF">AVEN_94743_1</name>
</gene>
<protein>
    <submittedName>
        <fullName evidence="1">Uncharacterized protein</fullName>
    </submittedName>
</protein>
<keyword evidence="2" id="KW-1185">Reference proteome</keyword>
<dbReference type="EMBL" id="BGPR01000215">
    <property type="protein sequence ID" value="GBM05441.1"/>
    <property type="molecule type" value="Genomic_DNA"/>
</dbReference>
<sequence>MSSNTALSDLLLMYLIDFTEMQYATLICALKFFVKKEQYGTTQVLSKDTSEPLKLMLAVNLQSSEDLGRYNGYPTCPVCVSFKRGRGYRFPISTRCCTIWLRYPHDIVWYSEYRITSWGYRAIFCANRVCSNSILRAWRMWIYTSAWTVHHLRCYNAEKIMVFLWIRDFCSNKVISSVNM</sequence>
<accession>A0A4Y2CLZ9</accession>
<dbReference type="Proteomes" id="UP000499080">
    <property type="component" value="Unassembled WGS sequence"/>
</dbReference>
<proteinExistence type="predicted"/>